<dbReference type="AlphaFoldDB" id="A0A9X0FCY4"/>
<gene>
    <name evidence="1" type="ORF">C797_03919</name>
</gene>
<evidence type="ECO:0000313" key="1">
    <source>
        <dbReference type="EMBL" id="KIU76447.1"/>
    </source>
</evidence>
<dbReference type="Proteomes" id="UP000032407">
    <property type="component" value="Unassembled WGS sequence"/>
</dbReference>
<accession>A0A9X0FCY4</accession>
<name>A0A9X0FCY4_BACTU</name>
<dbReference type="EMBL" id="AMYJ01000002">
    <property type="protein sequence ID" value="KIU76447.1"/>
    <property type="molecule type" value="Genomic_DNA"/>
</dbReference>
<protein>
    <submittedName>
        <fullName evidence="1">Phage portal protein, HK97</fullName>
    </submittedName>
</protein>
<dbReference type="RefSeq" id="WP_045350453.1">
    <property type="nucleotide sequence ID" value="NZ_KN849182.1"/>
</dbReference>
<proteinExistence type="predicted"/>
<organism evidence="1 2">
    <name type="scientific">Bacillus thuringiensis Sbt003</name>
    <dbReference type="NCBI Taxonomy" id="1235825"/>
    <lineage>
        <taxon>Bacteria</taxon>
        <taxon>Bacillati</taxon>
        <taxon>Bacillota</taxon>
        <taxon>Bacilli</taxon>
        <taxon>Bacillales</taxon>
        <taxon>Bacillaceae</taxon>
        <taxon>Bacillus</taxon>
        <taxon>Bacillus cereus group</taxon>
    </lineage>
</organism>
<reference evidence="1 2" key="1">
    <citation type="journal article" date="2015" name="Sci. Rep.">
        <title>The expression and crystallization of Cry65Aa require two C-termini, revealing a novel evolutionary strategy of Bacillus thuringiensis Cry proteins.</title>
        <authorList>
            <person name="Peng D.H."/>
            <person name="Pang C.Y."/>
            <person name="Wu H."/>
            <person name="Huang Q."/>
            <person name="Zheng J.S."/>
            <person name="Sun M."/>
        </authorList>
    </citation>
    <scope>NUCLEOTIDE SEQUENCE [LARGE SCALE GENOMIC DNA]</scope>
    <source>
        <strain evidence="1 2">Sbt003</strain>
    </source>
</reference>
<sequence length="106" mass="12209">MGIRNIFQSFLGGSSIDIPDPDCQTLQLKAEIAYKKLYVNAAIDLIARSLIACDFESYRDGKLKRHFNYYQLNVAPNKRVLLDLLELQESRGLQEPWVLLEIMYQG</sequence>
<comment type="caution">
    <text evidence="1">The sequence shown here is derived from an EMBL/GenBank/DDBJ whole genome shotgun (WGS) entry which is preliminary data.</text>
</comment>
<evidence type="ECO:0000313" key="2">
    <source>
        <dbReference type="Proteomes" id="UP000032407"/>
    </source>
</evidence>